<accession>A0A6J2ULZ5</accession>
<name>A0A6J2ULZ5_DROLE</name>
<feature type="domain" description="Epoxide hydrolase N-terminal" evidence="9">
    <location>
        <begin position="57"/>
        <end position="166"/>
    </location>
</feature>
<dbReference type="PRINTS" id="PR00412">
    <property type="entry name" value="EPOXHYDRLASE"/>
</dbReference>
<evidence type="ECO:0000256" key="7">
    <source>
        <dbReference type="PIRSR" id="PIRSR001112-1"/>
    </source>
</evidence>
<gene>
    <name evidence="11" type="primary">LOC115634700</name>
</gene>
<dbReference type="PIRSF" id="PIRSF001112">
    <property type="entry name" value="Epoxide_hydrolase"/>
    <property type="match status" value="1"/>
</dbReference>
<keyword evidence="6" id="KW-0256">Endoplasmic reticulum</keyword>
<dbReference type="GO" id="GO:0005789">
    <property type="term" value="C:endoplasmic reticulum membrane"/>
    <property type="evidence" value="ECO:0007669"/>
    <property type="project" value="UniProtKB-SubCell"/>
</dbReference>
<dbReference type="Proteomes" id="UP000504634">
    <property type="component" value="Unplaced"/>
</dbReference>
<feature type="active site" description="Nucleophile" evidence="7">
    <location>
        <position position="232"/>
    </location>
</feature>
<dbReference type="InterPro" id="IPR029058">
    <property type="entry name" value="AB_hydrolase_fold"/>
</dbReference>
<evidence type="ECO:0000256" key="1">
    <source>
        <dbReference type="ARBA" id="ARBA00000221"/>
    </source>
</evidence>
<sequence>MGTFVRILVAGLAIALAVAFKNYRDLSAPAPLPNLDNNAYWGPGEPKDYKANDAVVPYDIGVAPELIADLHAQLSRPLRLQEPLEGVGFEYGFNSKELRKVINYWRDSYLPKWSEREQYLKKFPHFQTTIQGLKIHFLHVKPQKVEGKKVLPLLLMHGWPGSVREFYELIPLLTTPSASSEYVFEVIAPSLPGYGWSQGSSKTGLGVAQVAVIMRNLMLRLHFDKFVIQGGDWGALIGSNVASLFPENVLAYHSNMCTNNSPVSNIKLILSSLFPGFFIDSQHAVFYKGIGSIFVHILEEFGYAHIQATKPDTIGSALAHNPVGLAAYILEKFSTWTNAEYKHLEDGGLSKRFTYDALLDNIMIYYVTNSITTSVRLYSESMNKAQLALNLDSVKVQAPTGCAHFLHELAHTPDSLLKDKFVNLIHTTHYTEGGHFPAFEIPEKLYTDFRNFVNKLEN</sequence>
<evidence type="ECO:0000256" key="3">
    <source>
        <dbReference type="ARBA" id="ARBA00010088"/>
    </source>
</evidence>
<dbReference type="Gene3D" id="3.40.50.1820">
    <property type="entry name" value="alpha/beta hydrolase"/>
    <property type="match status" value="1"/>
</dbReference>
<dbReference type="EC" id="3.3.2.9" evidence="6"/>
<comment type="similarity">
    <text evidence="3 6">Belongs to the peptidase S33 family.</text>
</comment>
<keyword evidence="6" id="KW-0472">Membrane</keyword>
<feature type="active site" description="Proton donor" evidence="7">
    <location>
        <position position="378"/>
    </location>
</feature>
<keyword evidence="4 6" id="KW-0058">Aromatic hydrocarbons catabolism</keyword>
<reference evidence="11" key="1">
    <citation type="submission" date="2025-08" db="UniProtKB">
        <authorList>
            <consortium name="RefSeq"/>
        </authorList>
    </citation>
    <scope>IDENTIFICATION</scope>
    <source>
        <strain evidence="11">11010-0011.00</strain>
        <tissue evidence="11">Whole body</tissue>
    </source>
</reference>
<dbReference type="GO" id="GO:0097176">
    <property type="term" value="P:epoxide metabolic process"/>
    <property type="evidence" value="ECO:0007669"/>
    <property type="project" value="TreeGrafter"/>
</dbReference>
<dbReference type="InterPro" id="IPR016292">
    <property type="entry name" value="Epoxide_hydrolase"/>
</dbReference>
<keyword evidence="10" id="KW-1185">Reference proteome</keyword>
<comment type="catalytic activity">
    <reaction evidence="6">
        <text>cis-stilbene oxide + H2O = (1R,2R)-hydrobenzoin</text>
        <dbReference type="Rhea" id="RHEA:23900"/>
        <dbReference type="ChEBI" id="CHEBI:15377"/>
        <dbReference type="ChEBI" id="CHEBI:50004"/>
        <dbReference type="ChEBI" id="CHEBI:50014"/>
        <dbReference type="EC" id="3.3.2.9"/>
    </reaction>
</comment>
<dbReference type="RefSeq" id="XP_030388438.1">
    <property type="nucleotide sequence ID" value="XM_030532578.1"/>
</dbReference>
<evidence type="ECO:0000256" key="4">
    <source>
        <dbReference type="ARBA" id="ARBA00022797"/>
    </source>
</evidence>
<evidence type="ECO:0000259" key="9">
    <source>
        <dbReference type="Pfam" id="PF06441"/>
    </source>
</evidence>
<protein>
    <recommendedName>
        <fullName evidence="6">Epoxide hydrolase</fullName>
        <ecNumber evidence="6">3.3.2.9</ecNumber>
    </recommendedName>
</protein>
<dbReference type="CTD" id="37181"/>
<dbReference type="GeneID" id="115634700"/>
<dbReference type="InterPro" id="IPR010497">
    <property type="entry name" value="Epoxide_hydro_N"/>
</dbReference>
<dbReference type="PANTHER" id="PTHR21661">
    <property type="entry name" value="EPOXIDE HYDROLASE 1-RELATED"/>
    <property type="match status" value="1"/>
</dbReference>
<dbReference type="Pfam" id="PF06441">
    <property type="entry name" value="EHN"/>
    <property type="match status" value="1"/>
</dbReference>
<evidence type="ECO:0000256" key="2">
    <source>
        <dbReference type="ARBA" id="ARBA00004111"/>
    </source>
</evidence>
<dbReference type="GO" id="GO:0033961">
    <property type="term" value="F:cis-stilbene-oxide hydrolase activity"/>
    <property type="evidence" value="ECO:0007669"/>
    <property type="project" value="UniProtKB-UniRule"/>
</dbReference>
<organism evidence="10 11">
    <name type="scientific">Drosophila lebanonensis</name>
    <name type="common">Fruit fly</name>
    <name type="synonym">Scaptodrosophila lebanonensis</name>
    <dbReference type="NCBI Taxonomy" id="7225"/>
    <lineage>
        <taxon>Eukaryota</taxon>
        <taxon>Metazoa</taxon>
        <taxon>Ecdysozoa</taxon>
        <taxon>Arthropoda</taxon>
        <taxon>Hexapoda</taxon>
        <taxon>Insecta</taxon>
        <taxon>Pterygota</taxon>
        <taxon>Neoptera</taxon>
        <taxon>Endopterygota</taxon>
        <taxon>Diptera</taxon>
        <taxon>Brachycera</taxon>
        <taxon>Muscomorpha</taxon>
        <taxon>Ephydroidea</taxon>
        <taxon>Drosophilidae</taxon>
        <taxon>Scaptodrosophila</taxon>
    </lineage>
</organism>
<evidence type="ECO:0000256" key="5">
    <source>
        <dbReference type="ARBA" id="ARBA00022801"/>
    </source>
</evidence>
<comment type="catalytic activity">
    <reaction evidence="1 6">
        <text>1-(4-methoxyphenyl)-N-methyl-N-[(3-methyloxetan-3-yl)methyl]methanamine + H2O = 2-{[(4-methoxybenzyl)(methyl)amino]methyl}-2-methylpropane-1,3-diol</text>
        <dbReference type="Rhea" id="RHEA:55764"/>
        <dbReference type="ChEBI" id="CHEBI:15377"/>
        <dbReference type="ChEBI" id="CHEBI:139161"/>
        <dbReference type="ChEBI" id="CHEBI:139164"/>
        <dbReference type="EC" id="3.3.2.9"/>
    </reaction>
</comment>
<evidence type="ECO:0000256" key="6">
    <source>
        <dbReference type="PIRNR" id="PIRNR001112"/>
    </source>
</evidence>
<dbReference type="OrthoDB" id="7130006at2759"/>
<feature type="chain" id="PRO_5027075972" description="Epoxide hydrolase" evidence="8">
    <location>
        <begin position="20"/>
        <end position="458"/>
    </location>
</feature>
<feature type="active site" description="Proton acceptor" evidence="7">
    <location>
        <position position="435"/>
    </location>
</feature>
<comment type="function">
    <text evidence="6">Catalyzes juvenile hormone hydrolysis.</text>
</comment>
<dbReference type="SUPFAM" id="SSF53474">
    <property type="entry name" value="alpha/beta-Hydrolases"/>
    <property type="match status" value="1"/>
</dbReference>
<evidence type="ECO:0000256" key="8">
    <source>
        <dbReference type="SAM" id="SignalP"/>
    </source>
</evidence>
<keyword evidence="5 6" id="KW-0378">Hydrolase</keyword>
<dbReference type="AlphaFoldDB" id="A0A6J2ULZ5"/>
<proteinExistence type="inferred from homology"/>
<evidence type="ECO:0000313" key="10">
    <source>
        <dbReference type="Proteomes" id="UP000504634"/>
    </source>
</evidence>
<keyword evidence="8" id="KW-0732">Signal</keyword>
<dbReference type="PANTHER" id="PTHR21661:SF35">
    <property type="entry name" value="EPOXIDE HYDROLASE"/>
    <property type="match status" value="1"/>
</dbReference>
<feature type="signal peptide" evidence="8">
    <location>
        <begin position="1"/>
        <end position="19"/>
    </location>
</feature>
<comment type="subcellular location">
    <subcellularLocation>
        <location evidence="6">Endoplasmic reticulum membrane</location>
    </subcellularLocation>
    <subcellularLocation>
        <location evidence="2">Microsome membrane</location>
        <topology evidence="2">Single-pass membrane protein</topology>
    </subcellularLocation>
</comment>
<evidence type="ECO:0000313" key="11">
    <source>
        <dbReference type="RefSeq" id="XP_030388438.1"/>
    </source>
</evidence>
<dbReference type="InterPro" id="IPR000639">
    <property type="entry name" value="Epox_hydrolase-like"/>
</dbReference>